<dbReference type="Proteomes" id="UP000240883">
    <property type="component" value="Unassembled WGS sequence"/>
</dbReference>
<accession>A0A2T2N764</accession>
<keyword evidence="3" id="KW-1185">Reference proteome</keyword>
<dbReference type="EMBL" id="KZ678145">
    <property type="protein sequence ID" value="PSN61264.1"/>
    <property type="molecule type" value="Genomic_DNA"/>
</dbReference>
<proteinExistence type="predicted"/>
<dbReference type="OrthoDB" id="5131365at2759"/>
<name>A0A2T2N764_CORCC</name>
<gene>
    <name evidence="2" type="ORF">BS50DRAFT_157210</name>
</gene>
<feature type="compositionally biased region" description="Polar residues" evidence="1">
    <location>
        <begin position="95"/>
        <end position="111"/>
    </location>
</feature>
<evidence type="ECO:0000313" key="3">
    <source>
        <dbReference type="Proteomes" id="UP000240883"/>
    </source>
</evidence>
<organism evidence="2 3">
    <name type="scientific">Corynespora cassiicola Philippines</name>
    <dbReference type="NCBI Taxonomy" id="1448308"/>
    <lineage>
        <taxon>Eukaryota</taxon>
        <taxon>Fungi</taxon>
        <taxon>Dikarya</taxon>
        <taxon>Ascomycota</taxon>
        <taxon>Pezizomycotina</taxon>
        <taxon>Dothideomycetes</taxon>
        <taxon>Pleosporomycetidae</taxon>
        <taxon>Pleosporales</taxon>
        <taxon>Corynesporascaceae</taxon>
        <taxon>Corynespora</taxon>
    </lineage>
</organism>
<evidence type="ECO:0000313" key="2">
    <source>
        <dbReference type="EMBL" id="PSN61264.1"/>
    </source>
</evidence>
<dbReference type="AlphaFoldDB" id="A0A2T2N764"/>
<evidence type="ECO:0000256" key="1">
    <source>
        <dbReference type="SAM" id="MobiDB-lite"/>
    </source>
</evidence>
<reference evidence="2 3" key="1">
    <citation type="journal article" date="2018" name="Front. Microbiol.">
        <title>Genome-Wide Analysis of Corynespora cassiicola Leaf Fall Disease Putative Effectors.</title>
        <authorList>
            <person name="Lopez D."/>
            <person name="Ribeiro S."/>
            <person name="Label P."/>
            <person name="Fumanal B."/>
            <person name="Venisse J.S."/>
            <person name="Kohler A."/>
            <person name="de Oliveira R.R."/>
            <person name="Labutti K."/>
            <person name="Lipzen A."/>
            <person name="Lail K."/>
            <person name="Bauer D."/>
            <person name="Ohm R.A."/>
            <person name="Barry K.W."/>
            <person name="Spatafora J."/>
            <person name="Grigoriev I.V."/>
            <person name="Martin F.M."/>
            <person name="Pujade-Renaud V."/>
        </authorList>
    </citation>
    <scope>NUCLEOTIDE SEQUENCE [LARGE SCALE GENOMIC DNA]</scope>
    <source>
        <strain evidence="2 3">Philippines</strain>
    </source>
</reference>
<feature type="region of interest" description="Disordered" evidence="1">
    <location>
        <begin position="1"/>
        <end position="116"/>
    </location>
</feature>
<sequence length="148" mass="16148">MPVRCVGRTAHGPQPTVPASERRFDRSPYPHVRARAGANNSSFHSVAPASLDAGQPAYPLLPSQALDTPDLVSVDDVSGDPAERDGSWDPAGPASNATGNEDELIQNTSNRQETRRIPAKLELLDMFEWDQGKLYDESPPTCLHYLIK</sequence>
<protein>
    <submittedName>
        <fullName evidence="2">Uncharacterized protein</fullName>
    </submittedName>
</protein>